<name>A0A210Q428_MIZYE</name>
<organism evidence="2 3">
    <name type="scientific">Mizuhopecten yessoensis</name>
    <name type="common">Japanese scallop</name>
    <name type="synonym">Patinopecten yessoensis</name>
    <dbReference type="NCBI Taxonomy" id="6573"/>
    <lineage>
        <taxon>Eukaryota</taxon>
        <taxon>Metazoa</taxon>
        <taxon>Spiralia</taxon>
        <taxon>Lophotrochozoa</taxon>
        <taxon>Mollusca</taxon>
        <taxon>Bivalvia</taxon>
        <taxon>Autobranchia</taxon>
        <taxon>Pteriomorphia</taxon>
        <taxon>Pectinida</taxon>
        <taxon>Pectinoidea</taxon>
        <taxon>Pectinidae</taxon>
        <taxon>Mizuhopecten</taxon>
    </lineage>
</organism>
<evidence type="ECO:0000313" key="3">
    <source>
        <dbReference type="Proteomes" id="UP000242188"/>
    </source>
</evidence>
<dbReference type="Proteomes" id="UP000242188">
    <property type="component" value="Unassembled WGS sequence"/>
</dbReference>
<feature type="compositionally biased region" description="Polar residues" evidence="1">
    <location>
        <begin position="238"/>
        <end position="256"/>
    </location>
</feature>
<accession>A0A210Q428</accession>
<comment type="caution">
    <text evidence="2">The sequence shown here is derived from an EMBL/GenBank/DDBJ whole genome shotgun (WGS) entry which is preliminary data.</text>
</comment>
<evidence type="ECO:0000313" key="2">
    <source>
        <dbReference type="EMBL" id="OWF43496.1"/>
    </source>
</evidence>
<gene>
    <name evidence="2" type="ORF">KP79_PYT04156</name>
</gene>
<dbReference type="AlphaFoldDB" id="A0A210Q428"/>
<reference evidence="2 3" key="1">
    <citation type="journal article" date="2017" name="Nat. Ecol. Evol.">
        <title>Scallop genome provides insights into evolution of bilaterian karyotype and development.</title>
        <authorList>
            <person name="Wang S."/>
            <person name="Zhang J."/>
            <person name="Jiao W."/>
            <person name="Li J."/>
            <person name="Xun X."/>
            <person name="Sun Y."/>
            <person name="Guo X."/>
            <person name="Huan P."/>
            <person name="Dong B."/>
            <person name="Zhang L."/>
            <person name="Hu X."/>
            <person name="Sun X."/>
            <person name="Wang J."/>
            <person name="Zhao C."/>
            <person name="Wang Y."/>
            <person name="Wang D."/>
            <person name="Huang X."/>
            <person name="Wang R."/>
            <person name="Lv J."/>
            <person name="Li Y."/>
            <person name="Zhang Z."/>
            <person name="Liu B."/>
            <person name="Lu W."/>
            <person name="Hui Y."/>
            <person name="Liang J."/>
            <person name="Zhou Z."/>
            <person name="Hou R."/>
            <person name="Li X."/>
            <person name="Liu Y."/>
            <person name="Li H."/>
            <person name="Ning X."/>
            <person name="Lin Y."/>
            <person name="Zhao L."/>
            <person name="Xing Q."/>
            <person name="Dou J."/>
            <person name="Li Y."/>
            <person name="Mao J."/>
            <person name="Guo H."/>
            <person name="Dou H."/>
            <person name="Li T."/>
            <person name="Mu C."/>
            <person name="Jiang W."/>
            <person name="Fu Q."/>
            <person name="Fu X."/>
            <person name="Miao Y."/>
            <person name="Liu J."/>
            <person name="Yu Q."/>
            <person name="Li R."/>
            <person name="Liao H."/>
            <person name="Li X."/>
            <person name="Kong Y."/>
            <person name="Jiang Z."/>
            <person name="Chourrout D."/>
            <person name="Li R."/>
            <person name="Bao Z."/>
        </authorList>
    </citation>
    <scope>NUCLEOTIDE SEQUENCE [LARGE SCALE GENOMIC DNA]</scope>
    <source>
        <strain evidence="2 3">PY_sf001</strain>
    </source>
</reference>
<sequence>MDEGRLGIVRKRENIHRKYVYIVNDVIKSKWGVLDEHIAREKIQQSLDWEKSTMAVRRILIRQKVLKQCMKMRRDGVATKVKERRLGYYGGKSVNAFTRDIDHQIAENHPRLRRLRKVRKQIQESLENGKILKPVEMSKRITNYFEKHFKEEKKVEKPVKDEEDDDDVQKKDIFSRHRGALPPIRGLVNPFYKLVRDDDAKPSTNSDQNNGQETFDRLVVEREQGKHEKEINKHSVLPTIQQSGGGTPTSRTVSPEKSNKLPKEQSLRLEKKGSLILPPISLTKELLGKTTRA</sequence>
<keyword evidence="3" id="KW-1185">Reference proteome</keyword>
<dbReference type="EMBL" id="NEDP02005089">
    <property type="protein sequence ID" value="OWF43496.1"/>
    <property type="molecule type" value="Genomic_DNA"/>
</dbReference>
<evidence type="ECO:0000256" key="1">
    <source>
        <dbReference type="SAM" id="MobiDB-lite"/>
    </source>
</evidence>
<feature type="compositionally biased region" description="Basic and acidic residues" evidence="1">
    <location>
        <begin position="257"/>
        <end position="273"/>
    </location>
</feature>
<dbReference type="OrthoDB" id="6090494at2759"/>
<protein>
    <submittedName>
        <fullName evidence="2">Uncharacterized protein</fullName>
    </submittedName>
</protein>
<proteinExistence type="predicted"/>
<feature type="region of interest" description="Disordered" evidence="1">
    <location>
        <begin position="224"/>
        <end position="274"/>
    </location>
</feature>
<feature type="compositionally biased region" description="Basic and acidic residues" evidence="1">
    <location>
        <begin position="224"/>
        <end position="233"/>
    </location>
</feature>